<evidence type="ECO:0000256" key="1">
    <source>
        <dbReference type="SAM" id="Phobius"/>
    </source>
</evidence>
<name>A0ABQ5JW56_9EUKA</name>
<keyword evidence="1" id="KW-0812">Transmembrane</keyword>
<evidence type="ECO:0000313" key="3">
    <source>
        <dbReference type="Proteomes" id="UP001057375"/>
    </source>
</evidence>
<evidence type="ECO:0000313" key="2">
    <source>
        <dbReference type="EMBL" id="GKT19709.1"/>
    </source>
</evidence>
<proteinExistence type="predicted"/>
<feature type="non-terminal residue" evidence="2">
    <location>
        <position position="351"/>
    </location>
</feature>
<gene>
    <name evidence="2" type="ORF">ADUPG1_011558</name>
</gene>
<comment type="caution">
    <text evidence="2">The sequence shown here is derived from an EMBL/GenBank/DDBJ whole genome shotgun (WGS) entry which is preliminary data.</text>
</comment>
<keyword evidence="3" id="KW-1185">Reference proteome</keyword>
<dbReference type="Proteomes" id="UP001057375">
    <property type="component" value="Unassembled WGS sequence"/>
</dbReference>
<sequence>MSDTSLRNLLYPPLFENILLGVAIIELVIIIIIDSNQKQFNIVKSMSQLHQPQVSQIPQKAHAQLKALIESIKQSPNSSDLKCIYEENIPHLKTIFKDFTSPQSSTSISSLRSNRDLFTLWFECLLLFIKHKAIEVYRLKEFFEDYLDPILRVEAVLREGASEEEEEEEVGEEEAGEPGVSSITMTLFMILNVSILNCNSLCITIYPRISPLLSQILTSGQSQVFSELFIETLLGTITSLALSQNDSTKNSLLSLLLPHILPWMEKYPDKKFFLLWVNILKNITFDKDNINPHKDRCSRLWFVFHPVLDVVKDIDIPLDEDYETDLCSLDVDILISCISFFSHLCCIPSQA</sequence>
<protein>
    <submittedName>
        <fullName evidence="2">Uncharacterized protein</fullName>
    </submittedName>
</protein>
<feature type="transmembrane region" description="Helical" evidence="1">
    <location>
        <begin position="14"/>
        <end position="33"/>
    </location>
</feature>
<accession>A0ABQ5JW56</accession>
<keyword evidence="1" id="KW-1133">Transmembrane helix</keyword>
<keyword evidence="1" id="KW-0472">Membrane</keyword>
<reference evidence="2" key="1">
    <citation type="submission" date="2022-03" db="EMBL/GenBank/DDBJ databases">
        <title>Draft genome sequence of Aduncisulcus paluster, a free-living microaerophilic Fornicata.</title>
        <authorList>
            <person name="Yuyama I."/>
            <person name="Kume K."/>
            <person name="Tamura T."/>
            <person name="Inagaki Y."/>
            <person name="Hashimoto T."/>
        </authorList>
    </citation>
    <scope>NUCLEOTIDE SEQUENCE</scope>
    <source>
        <strain evidence="2">NY0171</strain>
    </source>
</reference>
<organism evidence="2 3">
    <name type="scientific">Aduncisulcus paluster</name>
    <dbReference type="NCBI Taxonomy" id="2918883"/>
    <lineage>
        <taxon>Eukaryota</taxon>
        <taxon>Metamonada</taxon>
        <taxon>Carpediemonas-like organisms</taxon>
        <taxon>Aduncisulcus</taxon>
    </lineage>
</organism>
<dbReference type="EMBL" id="BQXS01012088">
    <property type="protein sequence ID" value="GKT19709.1"/>
    <property type="molecule type" value="Genomic_DNA"/>
</dbReference>